<reference evidence="3" key="5">
    <citation type="submission" date="2024-02" db="EMBL/GenBank/DDBJ databases">
        <authorList>
            <consortium name="Clinical and Environmental Microbiology Branch: Whole genome sequencing antimicrobial resistance pathogens in the healthcare setting"/>
        </authorList>
    </citation>
    <scope>NUCLEOTIDE SEQUENCE</scope>
    <source>
        <strain evidence="3">2023QG-00028</strain>
    </source>
</reference>
<reference evidence="4" key="4">
    <citation type="submission" date="2020-09" db="EMBL/GenBank/DDBJ databases">
        <authorList>
            <consortium name="NCBI Pathogen Detection Project"/>
        </authorList>
    </citation>
    <scope>NUCLEOTIDE SEQUENCE</scope>
    <source>
        <strain evidence="4">489-16</strain>
    </source>
</reference>
<dbReference type="Proteomes" id="UP000859822">
    <property type="component" value="Unassembled WGS sequence"/>
</dbReference>
<dbReference type="AlphaFoldDB" id="A0A0G9FRT4"/>
<dbReference type="EMBL" id="DABUHV010000036">
    <property type="protein sequence ID" value="HAN4355958.1"/>
    <property type="molecule type" value="Genomic_DNA"/>
</dbReference>
<gene>
    <name evidence="1" type="ORF">A2J79_004363</name>
    <name evidence="2" type="ORF">A5U30_000138</name>
    <name evidence="4" type="ORF">IFC14_004489</name>
    <name evidence="3" type="ORF">PWL68_002351</name>
</gene>
<dbReference type="RefSeq" id="WP_000025786.1">
    <property type="nucleotide sequence ID" value="NZ_AP022171.1"/>
</dbReference>
<reference evidence="1" key="3">
    <citation type="submission" date="2020-02" db="EMBL/GenBank/DDBJ databases">
        <authorList>
            <person name="Ashton P.M."/>
            <person name="Dallman T."/>
            <person name="Nair S."/>
            <person name="De Pinna E."/>
            <person name="Peters T."/>
            <person name="Grant K."/>
        </authorList>
    </citation>
    <scope>NUCLEOTIDE SEQUENCE</scope>
    <source>
        <strain evidence="1">93335</strain>
    </source>
</reference>
<evidence type="ECO:0000313" key="4">
    <source>
        <dbReference type="EMBL" id="HAN4355958.1"/>
    </source>
</evidence>
<reference evidence="2 5" key="2">
    <citation type="submission" date="2020-02" db="EMBL/GenBank/DDBJ databases">
        <authorList>
            <consortium name="PulseNet: The National Subtyping Network for Foodborne Disease Surveillance"/>
            <person name="Tarr C.L."/>
            <person name="Trees E."/>
            <person name="Katz L.S."/>
            <person name="Carleton-Romer H.A."/>
            <person name="Stroika S."/>
            <person name="Kucerova Z."/>
            <person name="Roache K.F."/>
            <person name="Sabol A.L."/>
            <person name="Besser J."/>
            <person name="Gerner-Smidt P."/>
        </authorList>
    </citation>
    <scope>NUCLEOTIDE SEQUENCE [LARGE SCALE GENOMIC DNA]</scope>
    <source>
        <strain evidence="2 5">PNUSAE002719</strain>
    </source>
</reference>
<comment type="caution">
    <text evidence="2">The sequence shown here is derived from an EMBL/GenBank/DDBJ whole genome shotgun (WGS) entry which is preliminary data.</text>
</comment>
<dbReference type="EMBL" id="ABKSHZ030000005">
    <property type="protein sequence ID" value="EMM9722231.1"/>
    <property type="molecule type" value="Genomic_DNA"/>
</dbReference>
<evidence type="ECO:0000313" key="5">
    <source>
        <dbReference type="Proteomes" id="UP000555763"/>
    </source>
</evidence>
<dbReference type="EMBL" id="AATLZG010000001">
    <property type="protein sequence ID" value="EFM8152576.1"/>
    <property type="molecule type" value="Genomic_DNA"/>
</dbReference>
<evidence type="ECO:0000313" key="1">
    <source>
        <dbReference type="EMBL" id="EFJ6483949.1"/>
    </source>
</evidence>
<accession>A0A0G9FRT4</accession>
<organism evidence="2 5">
    <name type="scientific">Escherichia coli</name>
    <dbReference type="NCBI Taxonomy" id="562"/>
    <lineage>
        <taxon>Bacteria</taxon>
        <taxon>Pseudomonadati</taxon>
        <taxon>Pseudomonadota</taxon>
        <taxon>Gammaproteobacteria</taxon>
        <taxon>Enterobacterales</taxon>
        <taxon>Enterobacteriaceae</taxon>
        <taxon>Escherichia</taxon>
    </lineage>
</organism>
<evidence type="ECO:0000313" key="3">
    <source>
        <dbReference type="EMBL" id="EMM9722231.1"/>
    </source>
</evidence>
<reference evidence="4" key="1">
    <citation type="journal article" date="2018" name="Genome Biol.">
        <title>SKESA: strategic k-mer extension for scrupulous assemblies.</title>
        <authorList>
            <person name="Souvorov A."/>
            <person name="Agarwala R."/>
            <person name="Lipman D.J."/>
        </authorList>
    </citation>
    <scope>NUCLEOTIDE SEQUENCE</scope>
    <source>
        <strain evidence="4">489-16</strain>
    </source>
</reference>
<dbReference type="EMBL" id="AATCLQ010000047">
    <property type="protein sequence ID" value="EFJ6483949.1"/>
    <property type="molecule type" value="Genomic_DNA"/>
</dbReference>
<dbReference type="Proteomes" id="UP000555763">
    <property type="component" value="Unassembled WGS sequence"/>
</dbReference>
<dbReference type="Proteomes" id="UP000711811">
    <property type="component" value="Unassembled WGS sequence"/>
</dbReference>
<proteinExistence type="predicted"/>
<sequence length="65" mass="7702">MSILSEAWRAVSFRFLKSKTFCTWLIHTYHDNRRWFAAIVSYIRCGRTLVQQLVQKPLTQQGLTV</sequence>
<evidence type="ECO:0000313" key="2">
    <source>
        <dbReference type="EMBL" id="EFM8152576.1"/>
    </source>
</evidence>
<name>A0A0G9FRT4_ECOLX</name>
<protein>
    <submittedName>
        <fullName evidence="2">Uncharacterized protein</fullName>
    </submittedName>
</protein>